<keyword evidence="3" id="KW-1185">Reference proteome</keyword>
<evidence type="ECO:0000313" key="2">
    <source>
        <dbReference type="EMBL" id="OMO72807.1"/>
    </source>
</evidence>
<protein>
    <submittedName>
        <fullName evidence="2">S-acyltransferase protein</fullName>
    </submittedName>
</protein>
<sequence>MEEKKLGLERGEMKDRIGGCVTVLGRCFVFVELCGLLIWEDKAQGIMSWPW</sequence>
<reference evidence="3" key="1">
    <citation type="submission" date="2013-09" db="EMBL/GenBank/DDBJ databases">
        <title>Corchorus olitorius genome sequencing.</title>
        <authorList>
            <person name="Alam M."/>
            <person name="Haque M.S."/>
            <person name="Islam M.S."/>
            <person name="Emdad E.M."/>
            <person name="Islam M.M."/>
            <person name="Ahmed B."/>
            <person name="Halim A."/>
            <person name="Hossen Q.M.M."/>
            <person name="Hossain M.Z."/>
            <person name="Ahmed R."/>
            <person name="Khan M.M."/>
            <person name="Islam R."/>
            <person name="Rashid M.M."/>
            <person name="Khan S.A."/>
            <person name="Rahman M.S."/>
            <person name="Alam M."/>
            <person name="Yahiya A.S."/>
            <person name="Khan M.S."/>
            <person name="Azam M.S."/>
            <person name="Haque T."/>
            <person name="Lashkar M.Z.H."/>
            <person name="Akhand A.I."/>
            <person name="Morshed G."/>
            <person name="Roy S."/>
            <person name="Uddin K.S."/>
            <person name="Rabeya T."/>
            <person name="Hossain A.S."/>
            <person name="Chowdhury A."/>
            <person name="Snigdha A.R."/>
            <person name="Mortoza M.S."/>
            <person name="Matin S.A."/>
            <person name="Hoque S.M.E."/>
            <person name="Islam M.K."/>
            <person name="Roy D.K."/>
            <person name="Haider R."/>
            <person name="Moosa M.M."/>
            <person name="Elias S.M."/>
            <person name="Hasan A.M."/>
            <person name="Jahan S."/>
            <person name="Shafiuddin M."/>
            <person name="Mahmood N."/>
            <person name="Shommy N.S."/>
        </authorList>
    </citation>
    <scope>NUCLEOTIDE SEQUENCE [LARGE SCALE GENOMIC DNA]</scope>
    <source>
        <strain evidence="3">cv. O-4</strain>
    </source>
</reference>
<feature type="transmembrane region" description="Helical" evidence="1">
    <location>
        <begin position="20"/>
        <end position="39"/>
    </location>
</feature>
<accession>A0A1R3HQX2</accession>
<name>A0A1R3HQX2_9ROSI</name>
<proteinExistence type="predicted"/>
<dbReference type="EMBL" id="AWUE01019572">
    <property type="protein sequence ID" value="OMO72807.1"/>
    <property type="molecule type" value="Genomic_DNA"/>
</dbReference>
<keyword evidence="1" id="KW-0812">Transmembrane</keyword>
<organism evidence="2 3">
    <name type="scientific">Corchorus olitorius</name>
    <dbReference type="NCBI Taxonomy" id="93759"/>
    <lineage>
        <taxon>Eukaryota</taxon>
        <taxon>Viridiplantae</taxon>
        <taxon>Streptophyta</taxon>
        <taxon>Embryophyta</taxon>
        <taxon>Tracheophyta</taxon>
        <taxon>Spermatophyta</taxon>
        <taxon>Magnoliopsida</taxon>
        <taxon>eudicotyledons</taxon>
        <taxon>Gunneridae</taxon>
        <taxon>Pentapetalae</taxon>
        <taxon>rosids</taxon>
        <taxon>malvids</taxon>
        <taxon>Malvales</taxon>
        <taxon>Malvaceae</taxon>
        <taxon>Grewioideae</taxon>
        <taxon>Apeibeae</taxon>
        <taxon>Corchorus</taxon>
    </lineage>
</organism>
<gene>
    <name evidence="2" type="ORF">COLO4_27449</name>
</gene>
<dbReference type="AlphaFoldDB" id="A0A1R3HQX2"/>
<keyword evidence="1" id="KW-0472">Membrane</keyword>
<comment type="caution">
    <text evidence="2">The sequence shown here is derived from an EMBL/GenBank/DDBJ whole genome shotgun (WGS) entry which is preliminary data.</text>
</comment>
<dbReference type="Proteomes" id="UP000187203">
    <property type="component" value="Unassembled WGS sequence"/>
</dbReference>
<evidence type="ECO:0000256" key="1">
    <source>
        <dbReference type="SAM" id="Phobius"/>
    </source>
</evidence>
<keyword evidence="1" id="KW-1133">Transmembrane helix</keyword>
<evidence type="ECO:0000313" key="3">
    <source>
        <dbReference type="Proteomes" id="UP000187203"/>
    </source>
</evidence>